<dbReference type="InterPro" id="IPR050353">
    <property type="entry name" value="PyrK_electron_transfer"/>
</dbReference>
<evidence type="ECO:0000256" key="5">
    <source>
        <dbReference type="ARBA" id="ARBA00022723"/>
    </source>
</evidence>
<dbReference type="PANTHER" id="PTHR43513">
    <property type="entry name" value="DIHYDROOROTATE DEHYDROGENASE B (NAD(+)), ELECTRON TRANSFER SUBUNIT"/>
    <property type="match status" value="1"/>
</dbReference>
<evidence type="ECO:0000256" key="3">
    <source>
        <dbReference type="ARBA" id="ARBA00022630"/>
    </source>
</evidence>
<dbReference type="GO" id="GO:0051537">
    <property type="term" value="F:2 iron, 2 sulfur cluster binding"/>
    <property type="evidence" value="ECO:0007669"/>
    <property type="project" value="UniProtKB-KW"/>
</dbReference>
<dbReference type="InterPro" id="IPR017938">
    <property type="entry name" value="Riboflavin_synthase-like_b-brl"/>
</dbReference>
<dbReference type="InterPro" id="IPR017927">
    <property type="entry name" value="FAD-bd_FR_type"/>
</dbReference>
<comment type="cofactor">
    <cofactor evidence="10">
        <name>[2Fe-2S] cluster</name>
        <dbReference type="ChEBI" id="CHEBI:190135"/>
    </cofactor>
</comment>
<dbReference type="InterPro" id="IPR019480">
    <property type="entry name" value="Dihydroorotate_DH_Fe-S-bd"/>
</dbReference>
<evidence type="ECO:0000256" key="10">
    <source>
        <dbReference type="ARBA" id="ARBA00034078"/>
    </source>
</evidence>
<evidence type="ECO:0000256" key="12">
    <source>
        <dbReference type="PIRSR" id="PIRSR006816-2"/>
    </source>
</evidence>
<name>A0A6P1M6W6_9BACT</name>
<evidence type="ECO:0000259" key="13">
    <source>
        <dbReference type="PROSITE" id="PS51384"/>
    </source>
</evidence>
<dbReference type="GO" id="GO:0046872">
    <property type="term" value="F:metal ion binding"/>
    <property type="evidence" value="ECO:0007669"/>
    <property type="project" value="UniProtKB-KW"/>
</dbReference>
<keyword evidence="5 12" id="KW-0479">Metal-binding</keyword>
<dbReference type="PROSITE" id="PS51384">
    <property type="entry name" value="FAD_FR"/>
    <property type="match status" value="1"/>
</dbReference>
<dbReference type="PIRSF" id="PIRSF006816">
    <property type="entry name" value="Cyc3_hyd_g"/>
    <property type="match status" value="1"/>
</dbReference>
<keyword evidence="15" id="KW-1185">Reference proteome</keyword>
<dbReference type="EMBL" id="CP047593">
    <property type="protein sequence ID" value="QHI69597.1"/>
    <property type="molecule type" value="Genomic_DNA"/>
</dbReference>
<evidence type="ECO:0000256" key="4">
    <source>
        <dbReference type="ARBA" id="ARBA00022714"/>
    </source>
</evidence>
<dbReference type="KEGG" id="taer:GT409_09050"/>
<comment type="similarity">
    <text evidence="1">Belongs to the PyrK family.</text>
</comment>
<dbReference type="Gene3D" id="2.40.30.10">
    <property type="entry name" value="Translation factors"/>
    <property type="match status" value="1"/>
</dbReference>
<dbReference type="Pfam" id="PF10418">
    <property type="entry name" value="DHODB_Fe-S_bind"/>
    <property type="match status" value="1"/>
</dbReference>
<keyword evidence="8 12" id="KW-0408">Iron</keyword>
<evidence type="ECO:0000256" key="2">
    <source>
        <dbReference type="ARBA" id="ARBA00022448"/>
    </source>
</evidence>
<keyword evidence="3 11" id="KW-0285">Flavoprotein</keyword>
<evidence type="ECO:0000256" key="8">
    <source>
        <dbReference type="ARBA" id="ARBA00023004"/>
    </source>
</evidence>
<evidence type="ECO:0000256" key="11">
    <source>
        <dbReference type="PIRSR" id="PIRSR006816-1"/>
    </source>
</evidence>
<organism evidence="14 15">
    <name type="scientific">Tichowtungia aerotolerans</name>
    <dbReference type="NCBI Taxonomy" id="2697043"/>
    <lineage>
        <taxon>Bacteria</taxon>
        <taxon>Pseudomonadati</taxon>
        <taxon>Kiritimatiellota</taxon>
        <taxon>Tichowtungiia</taxon>
        <taxon>Tichowtungiales</taxon>
        <taxon>Tichowtungiaceae</taxon>
        <taxon>Tichowtungia</taxon>
    </lineage>
</organism>
<keyword evidence="4 12" id="KW-0001">2Fe-2S</keyword>
<dbReference type="GO" id="GO:0050660">
    <property type="term" value="F:flavin adenine dinucleotide binding"/>
    <property type="evidence" value="ECO:0007669"/>
    <property type="project" value="InterPro"/>
</dbReference>
<evidence type="ECO:0000256" key="1">
    <source>
        <dbReference type="ARBA" id="ARBA00006422"/>
    </source>
</evidence>
<keyword evidence="2" id="KW-0813">Transport</keyword>
<dbReference type="SUPFAM" id="SSF63380">
    <property type="entry name" value="Riboflavin synthase domain-like"/>
    <property type="match status" value="1"/>
</dbReference>
<dbReference type="Gene3D" id="2.10.240.10">
    <property type="entry name" value="Dihydroorotate dehydrogenase, electron transfer subunit"/>
    <property type="match status" value="1"/>
</dbReference>
<accession>A0A6P1M6W6</accession>
<dbReference type="InterPro" id="IPR012165">
    <property type="entry name" value="Cyt_c3_hydrogenase_gsu"/>
</dbReference>
<evidence type="ECO:0000256" key="9">
    <source>
        <dbReference type="ARBA" id="ARBA00023014"/>
    </source>
</evidence>
<feature type="binding site" evidence="12">
    <location>
        <position position="231"/>
    </location>
    <ligand>
        <name>[2Fe-2S] cluster</name>
        <dbReference type="ChEBI" id="CHEBI:190135"/>
    </ligand>
</feature>
<proteinExistence type="inferred from homology"/>
<reference evidence="14 15" key="1">
    <citation type="submission" date="2020-01" db="EMBL/GenBank/DDBJ databases">
        <title>Ponticoccus aerotolerans gen. nov., sp. nov., an anaerobic bacterium and proposal of Ponticoccusceae fam. nov., Ponticoccusles ord. nov. and Ponticoccuse classis nov. in the phylum Kiritimatiellaeota.</title>
        <authorList>
            <person name="Zhou L.Y."/>
            <person name="Du Z.J."/>
        </authorList>
    </citation>
    <scope>NUCLEOTIDE SEQUENCE [LARGE SCALE GENOMIC DNA]</scope>
    <source>
        <strain evidence="14 15">S-5007</strain>
    </source>
</reference>
<evidence type="ECO:0000256" key="6">
    <source>
        <dbReference type="ARBA" id="ARBA00022827"/>
    </source>
</evidence>
<feature type="binding site" evidence="11">
    <location>
        <begin position="74"/>
        <end position="75"/>
    </location>
    <ligand>
        <name>FAD</name>
        <dbReference type="ChEBI" id="CHEBI:57692"/>
    </ligand>
</feature>
<dbReference type="GO" id="GO:0016491">
    <property type="term" value="F:oxidoreductase activity"/>
    <property type="evidence" value="ECO:0007669"/>
    <property type="project" value="InterPro"/>
</dbReference>
<gene>
    <name evidence="14" type="ORF">GT409_09050</name>
</gene>
<protein>
    <submittedName>
        <fullName evidence="14">Dihydroorotate dehydrogenase electron transfer subunit</fullName>
    </submittedName>
</protein>
<feature type="binding site" evidence="12">
    <location>
        <position position="247"/>
    </location>
    <ligand>
        <name>[2Fe-2S] cluster</name>
        <dbReference type="ChEBI" id="CHEBI:190135"/>
    </ligand>
</feature>
<dbReference type="InterPro" id="IPR037117">
    <property type="entry name" value="Dihydroorotate_DH_ele_sf"/>
</dbReference>
<evidence type="ECO:0000256" key="7">
    <source>
        <dbReference type="ARBA" id="ARBA00022982"/>
    </source>
</evidence>
<dbReference type="AlphaFoldDB" id="A0A6P1M6W6"/>
<dbReference type="InterPro" id="IPR039261">
    <property type="entry name" value="FNR_nucleotide-bd"/>
</dbReference>
<feature type="binding site" evidence="12">
    <location>
        <position position="223"/>
    </location>
    <ligand>
        <name>[2Fe-2S] cluster</name>
        <dbReference type="ChEBI" id="CHEBI:190135"/>
    </ligand>
</feature>
<feature type="domain" description="FAD-binding FR-type" evidence="13">
    <location>
        <begin position="1"/>
        <end position="99"/>
    </location>
</feature>
<feature type="binding site" evidence="12">
    <location>
        <position position="228"/>
    </location>
    <ligand>
        <name>[2Fe-2S] cluster</name>
        <dbReference type="ChEBI" id="CHEBI:190135"/>
    </ligand>
</feature>
<keyword evidence="6 11" id="KW-0274">FAD</keyword>
<keyword evidence="9 12" id="KW-0411">Iron-sulfur</keyword>
<evidence type="ECO:0000313" key="15">
    <source>
        <dbReference type="Proteomes" id="UP000464954"/>
    </source>
</evidence>
<dbReference type="Proteomes" id="UP000464954">
    <property type="component" value="Chromosome"/>
</dbReference>
<dbReference type="PANTHER" id="PTHR43513:SF3">
    <property type="entry name" value="DIHYDROOROTATE DEHYDROGENASE B (NAD(+)), ELECTRON TRANSFER SUBUNIT-RELATED"/>
    <property type="match status" value="1"/>
</dbReference>
<evidence type="ECO:0000313" key="14">
    <source>
        <dbReference type="EMBL" id="QHI69597.1"/>
    </source>
</evidence>
<keyword evidence="7" id="KW-0249">Electron transport</keyword>
<sequence>MIQEKTVVIQHDLFQGQYRLLRVAAPKIGPNVQPGQFIHLKIPRMEHAVLRRPFSVFKADDEGLSILYATIGKGTAALNSVQPGEELDLLGPLGNGFPTLGKDKTIPVLVAGGYGNAALYLQAAGLPAQGVAFFGGRTAEDILCVDEFKALGWDVRVATDDGSMGTKGLVTAALDPWLEEQKEQFQALEIFACGPNAMLRAIGDRALEKQITAWLSMDRNMACGVGACLTCVIKRKTETGWEWARCCKDGPVFNAKEILWDE</sequence>
<feature type="binding site" evidence="11">
    <location>
        <begin position="52"/>
        <end position="55"/>
    </location>
    <ligand>
        <name>FAD</name>
        <dbReference type="ChEBI" id="CHEBI:57692"/>
    </ligand>
</feature>
<dbReference type="CDD" id="cd06218">
    <property type="entry name" value="DHOD_e_trans"/>
    <property type="match status" value="1"/>
</dbReference>
<dbReference type="SUPFAM" id="SSF52343">
    <property type="entry name" value="Ferredoxin reductase-like, C-terminal NADP-linked domain"/>
    <property type="match status" value="1"/>
</dbReference>
<comment type="cofactor">
    <cofactor evidence="11">
        <name>FAD</name>
        <dbReference type="ChEBI" id="CHEBI:57692"/>
    </cofactor>
    <text evidence="11">Binds 1 FAD per subunit.</text>
</comment>
<comment type="cofactor">
    <cofactor evidence="12">
        <name>[2Fe-2S] cluster</name>
        <dbReference type="ChEBI" id="CHEBI:190135"/>
    </cofactor>
    <text evidence="12">Binds 1 [2Fe-2S] cluster per subunit.</text>
</comment>
<dbReference type="GO" id="GO:0006221">
    <property type="term" value="P:pyrimidine nucleotide biosynthetic process"/>
    <property type="evidence" value="ECO:0007669"/>
    <property type="project" value="InterPro"/>
</dbReference>
<dbReference type="Gene3D" id="3.40.50.80">
    <property type="entry name" value="Nucleotide-binding domain of ferredoxin-NADP reductase (FNR) module"/>
    <property type="match status" value="1"/>
</dbReference>
<dbReference type="RefSeq" id="WP_160628779.1">
    <property type="nucleotide sequence ID" value="NZ_CP047593.1"/>
</dbReference>